<dbReference type="STRING" id="742152.A0A2H3J244"/>
<organism evidence="2 3">
    <name type="scientific">Wolfiporia cocos (strain MD-104)</name>
    <name type="common">Brown rot fungus</name>
    <dbReference type="NCBI Taxonomy" id="742152"/>
    <lineage>
        <taxon>Eukaryota</taxon>
        <taxon>Fungi</taxon>
        <taxon>Dikarya</taxon>
        <taxon>Basidiomycota</taxon>
        <taxon>Agaricomycotina</taxon>
        <taxon>Agaricomycetes</taxon>
        <taxon>Polyporales</taxon>
        <taxon>Phaeolaceae</taxon>
        <taxon>Wolfiporia</taxon>
    </lineage>
</organism>
<keyword evidence="3" id="KW-1185">Reference proteome</keyword>
<feature type="compositionally biased region" description="Polar residues" evidence="1">
    <location>
        <begin position="388"/>
        <end position="397"/>
    </location>
</feature>
<feature type="compositionally biased region" description="Polar residues" evidence="1">
    <location>
        <begin position="211"/>
        <end position="225"/>
    </location>
</feature>
<name>A0A2H3J244_WOLCO</name>
<dbReference type="OMA" id="CATFQER"/>
<feature type="region of interest" description="Disordered" evidence="1">
    <location>
        <begin position="129"/>
        <end position="152"/>
    </location>
</feature>
<dbReference type="Proteomes" id="UP000218811">
    <property type="component" value="Unassembled WGS sequence"/>
</dbReference>
<protein>
    <submittedName>
        <fullName evidence="2">Uncharacterized protein</fullName>
    </submittedName>
</protein>
<feature type="region of interest" description="Disordered" evidence="1">
    <location>
        <begin position="31"/>
        <end position="68"/>
    </location>
</feature>
<proteinExistence type="predicted"/>
<feature type="region of interest" description="Disordered" evidence="1">
    <location>
        <begin position="362"/>
        <end position="418"/>
    </location>
</feature>
<feature type="region of interest" description="Disordered" evidence="1">
    <location>
        <begin position="203"/>
        <end position="233"/>
    </location>
</feature>
<evidence type="ECO:0000256" key="1">
    <source>
        <dbReference type="SAM" id="MobiDB-lite"/>
    </source>
</evidence>
<feature type="compositionally biased region" description="Low complexity" evidence="1">
    <location>
        <begin position="31"/>
        <end position="40"/>
    </location>
</feature>
<feature type="compositionally biased region" description="Basic and acidic residues" evidence="1">
    <location>
        <begin position="260"/>
        <end position="274"/>
    </location>
</feature>
<evidence type="ECO:0000313" key="2">
    <source>
        <dbReference type="EMBL" id="PCH36061.1"/>
    </source>
</evidence>
<gene>
    <name evidence="2" type="ORF">WOLCODRAFT_108131</name>
</gene>
<dbReference type="AlphaFoldDB" id="A0A2H3J244"/>
<evidence type="ECO:0000313" key="3">
    <source>
        <dbReference type="Proteomes" id="UP000218811"/>
    </source>
</evidence>
<dbReference type="OrthoDB" id="5531344at2759"/>
<feature type="region of interest" description="Disordered" evidence="1">
    <location>
        <begin position="260"/>
        <end position="281"/>
    </location>
</feature>
<reference evidence="2 3" key="1">
    <citation type="journal article" date="2012" name="Science">
        <title>The Paleozoic origin of enzymatic lignin decomposition reconstructed from 31 fungal genomes.</title>
        <authorList>
            <person name="Floudas D."/>
            <person name="Binder M."/>
            <person name="Riley R."/>
            <person name="Barry K."/>
            <person name="Blanchette R.A."/>
            <person name="Henrissat B."/>
            <person name="Martinez A.T."/>
            <person name="Otillar R."/>
            <person name="Spatafora J.W."/>
            <person name="Yadav J.S."/>
            <person name="Aerts A."/>
            <person name="Benoit I."/>
            <person name="Boyd A."/>
            <person name="Carlson A."/>
            <person name="Copeland A."/>
            <person name="Coutinho P.M."/>
            <person name="de Vries R.P."/>
            <person name="Ferreira P."/>
            <person name="Findley K."/>
            <person name="Foster B."/>
            <person name="Gaskell J."/>
            <person name="Glotzer D."/>
            <person name="Gorecki P."/>
            <person name="Heitman J."/>
            <person name="Hesse C."/>
            <person name="Hori C."/>
            <person name="Igarashi K."/>
            <person name="Jurgens J.A."/>
            <person name="Kallen N."/>
            <person name="Kersten P."/>
            <person name="Kohler A."/>
            <person name="Kuees U."/>
            <person name="Kumar T.K.A."/>
            <person name="Kuo A."/>
            <person name="LaButti K."/>
            <person name="Larrondo L.F."/>
            <person name="Lindquist E."/>
            <person name="Ling A."/>
            <person name="Lombard V."/>
            <person name="Lucas S."/>
            <person name="Lundell T."/>
            <person name="Martin R."/>
            <person name="McLaughlin D.J."/>
            <person name="Morgenstern I."/>
            <person name="Morin E."/>
            <person name="Murat C."/>
            <person name="Nagy L.G."/>
            <person name="Nolan M."/>
            <person name="Ohm R.A."/>
            <person name="Patyshakuliyeva A."/>
            <person name="Rokas A."/>
            <person name="Ruiz-Duenas F.J."/>
            <person name="Sabat G."/>
            <person name="Salamov A."/>
            <person name="Samejima M."/>
            <person name="Schmutz J."/>
            <person name="Slot J.C."/>
            <person name="St John F."/>
            <person name="Stenlid J."/>
            <person name="Sun H."/>
            <person name="Sun S."/>
            <person name="Syed K."/>
            <person name="Tsang A."/>
            <person name="Wiebenga A."/>
            <person name="Young D."/>
            <person name="Pisabarro A."/>
            <person name="Eastwood D.C."/>
            <person name="Martin F."/>
            <person name="Cullen D."/>
            <person name="Grigoriev I.V."/>
            <person name="Hibbett D.S."/>
        </authorList>
    </citation>
    <scope>NUCLEOTIDE SEQUENCE [LARGE SCALE GENOMIC DNA]</scope>
    <source>
        <strain evidence="2 3">MD-104</strain>
    </source>
</reference>
<feature type="compositionally biased region" description="Basic and acidic residues" evidence="1">
    <location>
        <begin position="367"/>
        <end position="385"/>
    </location>
</feature>
<sequence length="441" mass="49544">MSGWASANSHDNGPGFYQYPYPYFHAYVNPSSPSLQSQLPRDSGPLAQNFWEGPQFAHPPQALPPRSPSPPIEYQKDWDVVIRTFLRASGLTQALRGFEADMLVMNPEWEDKTLPLALGQLLKALSHMRRRSDTQGPEPDTMPTELQPHGRALDDRKLDYSHLGSGIEPRSQSSFNKDVSNFLARNRARNDASNRTEFIQSIAEKRRRLNPSGNDNSQPVISSCARTDAKTQDRDVQMKYDIAKNEDGPLRRTLKADLDHEPKTHISSKLDKPVVDGSSPSADRYPALDERIGNIESHLSVRYVPSPPRSLLDRLKYLEDHIVHLEREYPPWAALHFNQPNRGWPPPPRPTPIIVPSHLTSTAVHGNRKDPHEMDGNTPSTHEDPSLQGVTPTTVETMEQKSAKMKSKTGRAKTSSLHRAVMERLEVKKAMHDLAGNGSEQ</sequence>
<accession>A0A2H3J244</accession>
<dbReference type="EMBL" id="KB467865">
    <property type="protein sequence ID" value="PCH36061.1"/>
    <property type="molecule type" value="Genomic_DNA"/>
</dbReference>